<dbReference type="Proteomes" id="UP000004994">
    <property type="component" value="Chromosome 9"/>
</dbReference>
<keyword evidence="2" id="KW-1185">Reference proteome</keyword>
<dbReference type="AlphaFoldDB" id="A0A3Q7ISY1"/>
<dbReference type="InParanoid" id="A0A3Q7ISY1"/>
<evidence type="ECO:0000313" key="2">
    <source>
        <dbReference type="Proteomes" id="UP000004994"/>
    </source>
</evidence>
<protein>
    <submittedName>
        <fullName evidence="1">Uncharacterized protein</fullName>
    </submittedName>
</protein>
<evidence type="ECO:0000313" key="1">
    <source>
        <dbReference type="EnsemblPlants" id="Solyc09g008480.3.1"/>
    </source>
</evidence>
<accession>A0A3Q7ISY1</accession>
<organism evidence="1">
    <name type="scientific">Solanum lycopersicum</name>
    <name type="common">Tomato</name>
    <name type="synonym">Lycopersicon esculentum</name>
    <dbReference type="NCBI Taxonomy" id="4081"/>
    <lineage>
        <taxon>Eukaryota</taxon>
        <taxon>Viridiplantae</taxon>
        <taxon>Streptophyta</taxon>
        <taxon>Embryophyta</taxon>
        <taxon>Tracheophyta</taxon>
        <taxon>Spermatophyta</taxon>
        <taxon>Magnoliopsida</taxon>
        <taxon>eudicotyledons</taxon>
        <taxon>Gunneridae</taxon>
        <taxon>Pentapetalae</taxon>
        <taxon>asterids</taxon>
        <taxon>lamiids</taxon>
        <taxon>Solanales</taxon>
        <taxon>Solanaceae</taxon>
        <taxon>Solanoideae</taxon>
        <taxon>Solaneae</taxon>
        <taxon>Solanum</taxon>
        <taxon>Solanum subgen. Lycopersicon</taxon>
    </lineage>
</organism>
<proteinExistence type="predicted"/>
<name>A0A3Q7ISY1_SOLLC</name>
<dbReference type="Gramene" id="Solyc09g008480.3.1">
    <property type="protein sequence ID" value="Solyc09g008480.3.1"/>
    <property type="gene ID" value="Solyc09g008480.3"/>
</dbReference>
<sequence length="77" mass="7960">MCPPGVKLAIAPPPTGGGGGAVLGQGNMPKFVTQLCNPEMSLYILGTPPFSNNPNNNRSLPVGLQHETFLAKTITSV</sequence>
<reference evidence="1" key="1">
    <citation type="journal article" date="2012" name="Nature">
        <title>The tomato genome sequence provides insights into fleshy fruit evolution.</title>
        <authorList>
            <consortium name="Tomato Genome Consortium"/>
        </authorList>
    </citation>
    <scope>NUCLEOTIDE SEQUENCE [LARGE SCALE GENOMIC DNA]</scope>
    <source>
        <strain evidence="1">cv. Heinz 1706</strain>
    </source>
</reference>
<dbReference type="EnsemblPlants" id="Solyc09g008480.3.1">
    <property type="protein sequence ID" value="Solyc09g008480.3.1"/>
    <property type="gene ID" value="Solyc09g008480.3"/>
</dbReference>
<reference evidence="1" key="2">
    <citation type="submission" date="2019-01" db="UniProtKB">
        <authorList>
            <consortium name="EnsemblPlants"/>
        </authorList>
    </citation>
    <scope>IDENTIFICATION</scope>
    <source>
        <strain evidence="1">cv. Heinz 1706</strain>
    </source>
</reference>